<evidence type="ECO:0000256" key="12">
    <source>
        <dbReference type="RuleBase" id="RU363101"/>
    </source>
</evidence>
<evidence type="ECO:0000256" key="5">
    <source>
        <dbReference type="ARBA" id="ARBA00022448"/>
    </source>
</evidence>
<reference evidence="13" key="1">
    <citation type="submission" date="2023-02" db="EMBL/GenBank/DDBJ databases">
        <title>Description of Roseinatronobacter alkalisoli sp. nov., an alkaliphilic bacerium isolated from soda soil.</title>
        <authorList>
            <person name="Wei W."/>
        </authorList>
    </citation>
    <scope>NUCLEOTIDE SEQUENCE</scope>
    <source>
        <strain evidence="13">HJB301</strain>
    </source>
</reference>
<evidence type="ECO:0000256" key="4">
    <source>
        <dbReference type="ARBA" id="ARBA00016461"/>
    </source>
</evidence>
<comment type="similarity">
    <text evidence="3 12">Belongs to the CcmD/CycX/HelD family.</text>
</comment>
<dbReference type="RefSeq" id="WP_274351947.1">
    <property type="nucleotide sequence ID" value="NZ_JAQZSM010000006.1"/>
</dbReference>
<organism evidence="13 14">
    <name type="scientific">Roseinatronobacter alkalisoli</name>
    <dbReference type="NCBI Taxonomy" id="3028235"/>
    <lineage>
        <taxon>Bacteria</taxon>
        <taxon>Pseudomonadati</taxon>
        <taxon>Pseudomonadota</taxon>
        <taxon>Alphaproteobacteria</taxon>
        <taxon>Rhodobacterales</taxon>
        <taxon>Paracoccaceae</taxon>
        <taxon>Roseinatronobacter</taxon>
    </lineage>
</organism>
<comment type="caution">
    <text evidence="13">The sequence shown here is derived from an EMBL/GenBank/DDBJ whole genome shotgun (WGS) entry which is preliminary data.</text>
</comment>
<keyword evidence="11 12" id="KW-0472">Membrane</keyword>
<comment type="function">
    <text evidence="1 12">Required for the export of heme to the periplasm for the biogenesis of c-type cytochromes.</text>
</comment>
<gene>
    <name evidence="13" type="primary">ccmD</name>
    <name evidence="13" type="ORF">PUT78_09170</name>
</gene>
<evidence type="ECO:0000256" key="9">
    <source>
        <dbReference type="ARBA" id="ARBA00022748"/>
    </source>
</evidence>
<evidence type="ECO:0000256" key="1">
    <source>
        <dbReference type="ARBA" id="ARBA00002442"/>
    </source>
</evidence>
<dbReference type="EMBL" id="JAQZSM010000006">
    <property type="protein sequence ID" value="MDD7971273.1"/>
    <property type="molecule type" value="Genomic_DNA"/>
</dbReference>
<evidence type="ECO:0000256" key="3">
    <source>
        <dbReference type="ARBA" id="ARBA00008741"/>
    </source>
</evidence>
<dbReference type="InterPro" id="IPR007078">
    <property type="entry name" value="Haem_export_protD_CcmD"/>
</dbReference>
<name>A0ABT5T819_9RHOB</name>
<evidence type="ECO:0000313" key="13">
    <source>
        <dbReference type="EMBL" id="MDD7971273.1"/>
    </source>
</evidence>
<keyword evidence="10 12" id="KW-1133">Transmembrane helix</keyword>
<evidence type="ECO:0000256" key="7">
    <source>
        <dbReference type="ARBA" id="ARBA00022519"/>
    </source>
</evidence>
<proteinExistence type="inferred from homology"/>
<evidence type="ECO:0000256" key="6">
    <source>
        <dbReference type="ARBA" id="ARBA00022475"/>
    </source>
</evidence>
<sequence length="51" mass="5792">MPDLGRYALEVSLAYLASLGLIGALVLWYWLRGRSVRQQLDEVEKRRTGNG</sequence>
<keyword evidence="6 12" id="KW-1003">Cell membrane</keyword>
<keyword evidence="5 12" id="KW-0813">Transport</keyword>
<evidence type="ECO:0000256" key="11">
    <source>
        <dbReference type="ARBA" id="ARBA00023136"/>
    </source>
</evidence>
<evidence type="ECO:0000313" key="14">
    <source>
        <dbReference type="Proteomes" id="UP001431784"/>
    </source>
</evidence>
<dbReference type="NCBIfam" id="TIGR03141">
    <property type="entry name" value="cytochro_ccmD"/>
    <property type="match status" value="1"/>
</dbReference>
<feature type="transmembrane region" description="Helical" evidence="12">
    <location>
        <begin position="12"/>
        <end position="31"/>
    </location>
</feature>
<accession>A0ABT5T819</accession>
<dbReference type="Pfam" id="PF04995">
    <property type="entry name" value="CcmD"/>
    <property type="match status" value="1"/>
</dbReference>
<protein>
    <recommendedName>
        <fullName evidence="4 12">Heme exporter protein D</fullName>
    </recommendedName>
</protein>
<evidence type="ECO:0000256" key="10">
    <source>
        <dbReference type="ARBA" id="ARBA00022989"/>
    </source>
</evidence>
<keyword evidence="9 12" id="KW-0201">Cytochrome c-type biogenesis</keyword>
<evidence type="ECO:0000256" key="2">
    <source>
        <dbReference type="ARBA" id="ARBA00004377"/>
    </source>
</evidence>
<dbReference type="Proteomes" id="UP001431784">
    <property type="component" value="Unassembled WGS sequence"/>
</dbReference>
<comment type="subcellular location">
    <subcellularLocation>
        <location evidence="2 12">Cell inner membrane</location>
        <topology evidence="2 12">Single-pass membrane protein</topology>
    </subcellularLocation>
</comment>
<evidence type="ECO:0000256" key="8">
    <source>
        <dbReference type="ARBA" id="ARBA00022692"/>
    </source>
</evidence>
<keyword evidence="7 12" id="KW-0997">Cell inner membrane</keyword>
<keyword evidence="8 12" id="KW-0812">Transmembrane</keyword>
<keyword evidence="14" id="KW-1185">Reference proteome</keyword>